<reference evidence="5 6" key="1">
    <citation type="submission" date="2017-05" db="EMBL/GenBank/DDBJ databases">
        <title>The draft genome sequence of Idiomarina salinarum WNB302.</title>
        <authorList>
            <person name="Sun Y."/>
            <person name="Chen B."/>
            <person name="Du Z."/>
        </authorList>
    </citation>
    <scope>NUCLEOTIDE SEQUENCE [LARGE SCALE GENOMIC DNA]</scope>
    <source>
        <strain evidence="5 6">WNB302</strain>
    </source>
</reference>
<dbReference type="RefSeq" id="WP_094968249.1">
    <property type="nucleotide sequence ID" value="NZ_NGJN01000004.1"/>
</dbReference>
<keyword evidence="6" id="KW-1185">Reference proteome</keyword>
<dbReference type="GO" id="GO:0016887">
    <property type="term" value="F:ATP hydrolysis activity"/>
    <property type="evidence" value="ECO:0007669"/>
    <property type="project" value="InterPro"/>
</dbReference>
<comment type="caution">
    <text evidence="5">The sequence shown here is derived from an EMBL/GenBank/DDBJ whole genome shotgun (WGS) entry which is preliminary data.</text>
</comment>
<dbReference type="InterPro" id="IPR003593">
    <property type="entry name" value="AAA+_ATPase"/>
</dbReference>
<keyword evidence="3" id="KW-0067">ATP-binding</keyword>
<dbReference type="Gene3D" id="3.40.50.300">
    <property type="entry name" value="P-loop containing nucleotide triphosphate hydrolases"/>
    <property type="match status" value="1"/>
</dbReference>
<accession>A0A265UT50</accession>
<comment type="similarity">
    <text evidence="1">Belongs to the AAA ATPase family.</text>
</comment>
<dbReference type="InterPro" id="IPR003959">
    <property type="entry name" value="ATPase_AAA_core"/>
</dbReference>
<dbReference type="SMART" id="SM00382">
    <property type="entry name" value="AAA"/>
    <property type="match status" value="1"/>
</dbReference>
<evidence type="ECO:0000313" key="6">
    <source>
        <dbReference type="Proteomes" id="UP000216840"/>
    </source>
</evidence>
<dbReference type="PANTHER" id="PTHR23073">
    <property type="entry name" value="26S PROTEASOME REGULATORY SUBUNIT"/>
    <property type="match status" value="1"/>
</dbReference>
<evidence type="ECO:0000256" key="1">
    <source>
        <dbReference type="ARBA" id="ARBA00006914"/>
    </source>
</evidence>
<dbReference type="SUPFAM" id="SSF52540">
    <property type="entry name" value="P-loop containing nucleoside triphosphate hydrolases"/>
    <property type="match status" value="1"/>
</dbReference>
<dbReference type="GO" id="GO:0005524">
    <property type="term" value="F:ATP binding"/>
    <property type="evidence" value="ECO:0007669"/>
    <property type="project" value="UniProtKB-KW"/>
</dbReference>
<proteinExistence type="inferred from homology"/>
<evidence type="ECO:0000256" key="2">
    <source>
        <dbReference type="ARBA" id="ARBA00022741"/>
    </source>
</evidence>
<name>A0A265UT50_9FLAO</name>
<gene>
    <name evidence="5" type="ORF">CA834_08385</name>
</gene>
<organism evidence="5 6">
    <name type="scientific">Winogradskyella aurantia</name>
    <dbReference type="NCBI Taxonomy" id="1915063"/>
    <lineage>
        <taxon>Bacteria</taxon>
        <taxon>Pseudomonadati</taxon>
        <taxon>Bacteroidota</taxon>
        <taxon>Flavobacteriia</taxon>
        <taxon>Flavobacteriales</taxon>
        <taxon>Flavobacteriaceae</taxon>
        <taxon>Winogradskyella</taxon>
    </lineage>
</organism>
<evidence type="ECO:0000256" key="3">
    <source>
        <dbReference type="ARBA" id="ARBA00022840"/>
    </source>
</evidence>
<dbReference type="CDD" id="cd19481">
    <property type="entry name" value="RecA-like_protease"/>
    <property type="match status" value="1"/>
</dbReference>
<evidence type="ECO:0000259" key="4">
    <source>
        <dbReference type="SMART" id="SM00382"/>
    </source>
</evidence>
<evidence type="ECO:0000313" key="5">
    <source>
        <dbReference type="EMBL" id="OZV68484.1"/>
    </source>
</evidence>
<protein>
    <recommendedName>
        <fullName evidence="4">AAA+ ATPase domain-containing protein</fullName>
    </recommendedName>
</protein>
<dbReference type="InterPro" id="IPR050221">
    <property type="entry name" value="26S_Proteasome_ATPase"/>
</dbReference>
<feature type="domain" description="AAA+ ATPase" evidence="4">
    <location>
        <begin position="116"/>
        <end position="248"/>
    </location>
</feature>
<dbReference type="InterPro" id="IPR027417">
    <property type="entry name" value="P-loop_NTPase"/>
</dbReference>
<dbReference type="EMBL" id="NGJN01000004">
    <property type="protein sequence ID" value="OZV68484.1"/>
    <property type="molecule type" value="Genomic_DNA"/>
</dbReference>
<dbReference type="AlphaFoldDB" id="A0A265UT50"/>
<dbReference type="Pfam" id="PF00004">
    <property type="entry name" value="AAA"/>
    <property type="match status" value="1"/>
</dbReference>
<keyword evidence="2" id="KW-0547">Nucleotide-binding</keyword>
<sequence length="364" mass="41025">MYTEIVKIIEGGLVNDPKKVASYAKHLASKLIEDGNEKLGTKILNVLKNKKGLPVYQDKLFTAPVDNETRLNIANILTPPDIELNIKISDSIKSSIEEFVGIVNAKSKLNELGIEVNSSLLLYGPPGAGKTTIAKYIAKELDLPLITARFDSLISSLLGSTSKNIRKLFDYANDRPCILFLDEFDAIAKARNDSQEMGELKRVINSLLQNIDEFTQNNILIAATNHEELLDKAIWRRFEKVIEIGKPSTEEIADLIGLFLHEVETDFRNDEKKLKILSGEFNSLSHSEIKKIINSSVSKSIINNKNVVRFEYFLLEIFLYKNHNIKDVDKAVKYLNEHGVSQNAIKDTFDISLRQVRNILSPLL</sequence>
<dbReference type="Proteomes" id="UP000216840">
    <property type="component" value="Unassembled WGS sequence"/>
</dbReference>
<dbReference type="OrthoDB" id="7438987at2"/>